<dbReference type="GO" id="GO:0015074">
    <property type="term" value="P:DNA integration"/>
    <property type="evidence" value="ECO:0007669"/>
    <property type="project" value="InterPro"/>
</dbReference>
<dbReference type="InParanoid" id="A0A3Q1HE95"/>
<evidence type="ECO:0000313" key="3">
    <source>
        <dbReference type="Proteomes" id="UP000265040"/>
    </source>
</evidence>
<dbReference type="GO" id="GO:0006313">
    <property type="term" value="P:DNA transposition"/>
    <property type="evidence" value="ECO:0007669"/>
    <property type="project" value="InterPro"/>
</dbReference>
<protein>
    <recommendedName>
        <fullName evidence="1">Transposase Tc1-like domain-containing protein</fullName>
    </recommendedName>
</protein>
<keyword evidence="3" id="KW-1185">Reference proteome</keyword>
<reference evidence="2" key="3">
    <citation type="submission" date="2025-09" db="UniProtKB">
        <authorList>
            <consortium name="Ensembl"/>
        </authorList>
    </citation>
    <scope>IDENTIFICATION</scope>
</reference>
<dbReference type="Proteomes" id="UP000265040">
    <property type="component" value="Chromosome 13"/>
</dbReference>
<organism evidence="2 3">
    <name type="scientific">Anabas testudineus</name>
    <name type="common">Climbing perch</name>
    <name type="synonym">Anthias testudineus</name>
    <dbReference type="NCBI Taxonomy" id="64144"/>
    <lineage>
        <taxon>Eukaryota</taxon>
        <taxon>Metazoa</taxon>
        <taxon>Chordata</taxon>
        <taxon>Craniata</taxon>
        <taxon>Vertebrata</taxon>
        <taxon>Euteleostomi</taxon>
        <taxon>Actinopterygii</taxon>
        <taxon>Neopterygii</taxon>
        <taxon>Teleostei</taxon>
        <taxon>Neoteleostei</taxon>
        <taxon>Acanthomorphata</taxon>
        <taxon>Anabantaria</taxon>
        <taxon>Anabantiformes</taxon>
        <taxon>Anabantoidei</taxon>
        <taxon>Anabantidae</taxon>
        <taxon>Anabas</taxon>
    </lineage>
</organism>
<reference evidence="2" key="1">
    <citation type="submission" date="2021-04" db="EMBL/GenBank/DDBJ databases">
        <authorList>
            <consortium name="Wellcome Sanger Institute Data Sharing"/>
        </authorList>
    </citation>
    <scope>NUCLEOTIDE SEQUENCE [LARGE SCALE GENOMIC DNA]</scope>
</reference>
<evidence type="ECO:0000313" key="2">
    <source>
        <dbReference type="Ensembl" id="ENSATEP00000003208.1"/>
    </source>
</evidence>
<feature type="domain" description="Transposase Tc1-like" evidence="1">
    <location>
        <begin position="7"/>
        <end position="62"/>
    </location>
</feature>
<proteinExistence type="predicted"/>
<dbReference type="OMA" id="ANICVHE"/>
<dbReference type="GeneTree" id="ENSGT01030000235350"/>
<dbReference type="Gene3D" id="3.30.420.10">
    <property type="entry name" value="Ribonuclease H-like superfamily/Ribonuclease H"/>
    <property type="match status" value="1"/>
</dbReference>
<sequence length="104" mass="12058">MTPRAQQTLINEVKKANICVHESTVGKTLNSRGVYDRTPRRKLLLTKENITTSLKFAEEHVDTAQQYWQNVLWTNETNIEPYLERTHSTTSGILHITMKSLFQL</sequence>
<dbReference type="OrthoDB" id="3263820at2759"/>
<reference evidence="2" key="2">
    <citation type="submission" date="2025-08" db="UniProtKB">
        <authorList>
            <consortium name="Ensembl"/>
        </authorList>
    </citation>
    <scope>IDENTIFICATION</scope>
</reference>
<dbReference type="InterPro" id="IPR036397">
    <property type="entry name" value="RNaseH_sf"/>
</dbReference>
<accession>A0A3Q1HE95</accession>
<dbReference type="InterPro" id="IPR002492">
    <property type="entry name" value="Transposase_Tc1-like"/>
</dbReference>
<evidence type="ECO:0000259" key="1">
    <source>
        <dbReference type="Pfam" id="PF01498"/>
    </source>
</evidence>
<dbReference type="Ensembl" id="ENSATET00000003237.2">
    <property type="protein sequence ID" value="ENSATEP00000003208.1"/>
    <property type="gene ID" value="ENSATEG00000002278.2"/>
</dbReference>
<name>A0A3Q1HE95_ANATE</name>
<dbReference type="Pfam" id="PF01498">
    <property type="entry name" value="HTH_Tnp_Tc3_2"/>
    <property type="match status" value="1"/>
</dbReference>
<dbReference type="AlphaFoldDB" id="A0A3Q1HE95"/>
<dbReference type="STRING" id="64144.ENSATEP00000003208"/>
<dbReference type="GO" id="GO:0003677">
    <property type="term" value="F:DNA binding"/>
    <property type="evidence" value="ECO:0007669"/>
    <property type="project" value="InterPro"/>
</dbReference>